<dbReference type="GO" id="GO:0022857">
    <property type="term" value="F:transmembrane transporter activity"/>
    <property type="evidence" value="ECO:0007669"/>
    <property type="project" value="InterPro"/>
</dbReference>
<dbReference type="InterPro" id="IPR020846">
    <property type="entry name" value="MFS_dom"/>
</dbReference>
<evidence type="ECO:0000256" key="1">
    <source>
        <dbReference type="ARBA" id="ARBA00004141"/>
    </source>
</evidence>
<gene>
    <name evidence="7" type="ORF">SAMN02745752_01059</name>
</gene>
<keyword evidence="4 5" id="KW-0472">Membrane</keyword>
<feature type="transmembrane region" description="Helical" evidence="5">
    <location>
        <begin position="233"/>
        <end position="251"/>
    </location>
</feature>
<dbReference type="Gene3D" id="1.20.1250.20">
    <property type="entry name" value="MFS general substrate transporter like domains"/>
    <property type="match status" value="1"/>
</dbReference>
<feature type="transmembrane region" description="Helical" evidence="5">
    <location>
        <begin position="320"/>
        <end position="339"/>
    </location>
</feature>
<evidence type="ECO:0000256" key="5">
    <source>
        <dbReference type="SAM" id="Phobius"/>
    </source>
</evidence>
<dbReference type="InterPro" id="IPR001958">
    <property type="entry name" value="Tet-R_TetA/multi-R_MdtG-like"/>
</dbReference>
<feature type="transmembrane region" description="Helical" evidence="5">
    <location>
        <begin position="292"/>
        <end position="314"/>
    </location>
</feature>
<dbReference type="GO" id="GO:0016020">
    <property type="term" value="C:membrane"/>
    <property type="evidence" value="ECO:0007669"/>
    <property type="project" value="UniProtKB-SubCell"/>
</dbReference>
<comment type="subcellular location">
    <subcellularLocation>
        <location evidence="1">Membrane</location>
        <topology evidence="1">Multi-pass membrane protein</topology>
    </subcellularLocation>
</comment>
<accession>A0A1K1VM16</accession>
<evidence type="ECO:0000259" key="6">
    <source>
        <dbReference type="PROSITE" id="PS50850"/>
    </source>
</evidence>
<feature type="transmembrane region" description="Helical" evidence="5">
    <location>
        <begin position="165"/>
        <end position="189"/>
    </location>
</feature>
<dbReference type="PANTHER" id="PTHR23546:SF1">
    <property type="entry name" value="MEMBRANE PROTEIN"/>
    <property type="match status" value="1"/>
</dbReference>
<keyword evidence="2 5" id="KW-0812">Transmembrane</keyword>
<feature type="transmembrane region" description="Helical" evidence="5">
    <location>
        <begin position="257"/>
        <end position="280"/>
    </location>
</feature>
<feature type="transmembrane region" description="Helical" evidence="5">
    <location>
        <begin position="101"/>
        <end position="127"/>
    </location>
</feature>
<feature type="transmembrane region" description="Helical" evidence="5">
    <location>
        <begin position="12"/>
        <end position="33"/>
    </location>
</feature>
<dbReference type="PANTHER" id="PTHR23546">
    <property type="entry name" value="TRANSPORT PROTEIN"/>
    <property type="match status" value="1"/>
</dbReference>
<feature type="transmembrane region" description="Helical" evidence="5">
    <location>
        <begin position="201"/>
        <end position="221"/>
    </location>
</feature>
<dbReference type="SUPFAM" id="SSF103473">
    <property type="entry name" value="MFS general substrate transporter"/>
    <property type="match status" value="1"/>
</dbReference>
<dbReference type="Pfam" id="PF07690">
    <property type="entry name" value="MFS_1"/>
    <property type="match status" value="1"/>
</dbReference>
<dbReference type="STRING" id="1122209.SAMN02745752_01059"/>
<dbReference type="EMBL" id="FPJW01000002">
    <property type="protein sequence ID" value="SFX25843.1"/>
    <property type="molecule type" value="Genomic_DNA"/>
</dbReference>
<evidence type="ECO:0000256" key="4">
    <source>
        <dbReference type="ARBA" id="ARBA00023136"/>
    </source>
</evidence>
<reference evidence="7 8" key="1">
    <citation type="submission" date="2016-11" db="EMBL/GenBank/DDBJ databases">
        <authorList>
            <person name="Jaros S."/>
            <person name="Januszkiewicz K."/>
            <person name="Wedrychowicz H."/>
        </authorList>
    </citation>
    <scope>NUCLEOTIDE SEQUENCE [LARGE SCALE GENOMIC DNA]</scope>
    <source>
        <strain evidence="7 8">DSM 21637</strain>
    </source>
</reference>
<proteinExistence type="predicted"/>
<dbReference type="InterPro" id="IPR011701">
    <property type="entry name" value="MFS"/>
</dbReference>
<organism evidence="7 8">
    <name type="scientific">Marinospirillum alkaliphilum DSM 21637</name>
    <dbReference type="NCBI Taxonomy" id="1122209"/>
    <lineage>
        <taxon>Bacteria</taxon>
        <taxon>Pseudomonadati</taxon>
        <taxon>Pseudomonadota</taxon>
        <taxon>Gammaproteobacteria</taxon>
        <taxon>Oceanospirillales</taxon>
        <taxon>Oceanospirillaceae</taxon>
        <taxon>Marinospirillum</taxon>
    </lineage>
</organism>
<protein>
    <submittedName>
        <fullName evidence="7">Predicted arabinose efflux permease, MFS family</fullName>
    </submittedName>
</protein>
<dbReference type="InterPro" id="IPR036259">
    <property type="entry name" value="MFS_trans_sf"/>
</dbReference>
<evidence type="ECO:0000313" key="8">
    <source>
        <dbReference type="Proteomes" id="UP000182350"/>
    </source>
</evidence>
<keyword evidence="3 5" id="KW-1133">Transmembrane helix</keyword>
<feature type="domain" description="Major facilitator superfamily (MFS) profile" evidence="6">
    <location>
        <begin position="1"/>
        <end position="346"/>
    </location>
</feature>
<evidence type="ECO:0000256" key="3">
    <source>
        <dbReference type="ARBA" id="ARBA00022989"/>
    </source>
</evidence>
<dbReference type="PROSITE" id="PS50850">
    <property type="entry name" value="MFS"/>
    <property type="match status" value="1"/>
</dbReference>
<name>A0A1K1VM16_9GAMM</name>
<evidence type="ECO:0000313" key="7">
    <source>
        <dbReference type="EMBL" id="SFX25843.1"/>
    </source>
</evidence>
<evidence type="ECO:0000256" key="2">
    <source>
        <dbReference type="ARBA" id="ARBA00022692"/>
    </source>
</evidence>
<keyword evidence="8" id="KW-1185">Reference proteome</keyword>
<sequence>MGERWGRRRVLLIGMAGYSLGTLLFSSVFYLGLSGELMGIKLLLALLLARALQSSVMSATPPAVLGMTLAISAADQRVQNVSRVTAANTLGQVLGPTLGGVLVVFGLLAPLYAIITLTALAWCVLYWKLPQQVPAQPAPTQAQPVLPLNTTPLHSTNSLRGNPGLVYIITAAALFCAIAMVYQSLGFYFMDLLGKTPQQAAQSAGFAAMTTALVSFVVQFVLIQRLPLTRQQLLISGLTAWVMGLLLLAFANGEEVIYLAMALIGLGMGLSYPTATAAAASSGTQQQQSRNTGLVSAAPALGFILGPLLAALVYPLQPHYPFVSAALLLSGFLLLYGGWRKLFRCP</sequence>
<dbReference type="AlphaFoldDB" id="A0A1K1VM16"/>
<dbReference type="Proteomes" id="UP000182350">
    <property type="component" value="Unassembled WGS sequence"/>
</dbReference>
<dbReference type="PRINTS" id="PR01035">
    <property type="entry name" value="TCRTETA"/>
</dbReference>